<accession>A0A1R3HFY2</accession>
<organism evidence="8 9">
    <name type="scientific">Corchorus capsularis</name>
    <name type="common">Jute</name>
    <dbReference type="NCBI Taxonomy" id="210143"/>
    <lineage>
        <taxon>Eukaryota</taxon>
        <taxon>Viridiplantae</taxon>
        <taxon>Streptophyta</taxon>
        <taxon>Embryophyta</taxon>
        <taxon>Tracheophyta</taxon>
        <taxon>Spermatophyta</taxon>
        <taxon>Magnoliopsida</taxon>
        <taxon>eudicotyledons</taxon>
        <taxon>Gunneridae</taxon>
        <taxon>Pentapetalae</taxon>
        <taxon>rosids</taxon>
        <taxon>malvids</taxon>
        <taxon>Malvales</taxon>
        <taxon>Malvaceae</taxon>
        <taxon>Grewioideae</taxon>
        <taxon>Apeibeae</taxon>
        <taxon>Corchorus</taxon>
    </lineage>
</organism>
<dbReference type="Gene3D" id="4.10.280.10">
    <property type="entry name" value="Helix-loop-helix DNA-binding domain"/>
    <property type="match status" value="1"/>
</dbReference>
<evidence type="ECO:0000259" key="7">
    <source>
        <dbReference type="PROSITE" id="PS50888"/>
    </source>
</evidence>
<evidence type="ECO:0000313" key="9">
    <source>
        <dbReference type="Proteomes" id="UP000188268"/>
    </source>
</evidence>
<proteinExistence type="predicted"/>
<sequence length="75" mass="8645">MAHEQKKNFYKDNKNVFQYFNPSSKSQSIDQSAASTSNPNVAKKLNHNAKERDRRRQINSLFSSLRSLLPASDQM</sequence>
<keyword evidence="9" id="KW-1185">Reference proteome</keyword>
<name>A0A1R3HFY2_COCAP</name>
<feature type="non-terminal residue" evidence="8">
    <location>
        <position position="75"/>
    </location>
</feature>
<gene>
    <name evidence="8" type="ORF">CCACVL1_19576</name>
</gene>
<dbReference type="PANTHER" id="PTHR13935">
    <property type="entry name" value="ACHAETE-SCUTE TRANSCRIPTION FACTOR-RELATED"/>
    <property type="match status" value="1"/>
</dbReference>
<feature type="region of interest" description="Disordered" evidence="6">
    <location>
        <begin position="21"/>
        <end position="56"/>
    </location>
</feature>
<keyword evidence="3" id="KW-0238">DNA-binding</keyword>
<dbReference type="GO" id="GO:0090575">
    <property type="term" value="C:RNA polymerase II transcription regulator complex"/>
    <property type="evidence" value="ECO:0007669"/>
    <property type="project" value="TreeGrafter"/>
</dbReference>
<dbReference type="STRING" id="210143.A0A1R3HFY2"/>
<dbReference type="GO" id="GO:0000977">
    <property type="term" value="F:RNA polymerase II transcription regulatory region sequence-specific DNA binding"/>
    <property type="evidence" value="ECO:0007669"/>
    <property type="project" value="TreeGrafter"/>
</dbReference>
<dbReference type="GO" id="GO:0000981">
    <property type="term" value="F:DNA-binding transcription factor activity, RNA polymerase II-specific"/>
    <property type="evidence" value="ECO:0007669"/>
    <property type="project" value="TreeGrafter"/>
</dbReference>
<comment type="subcellular location">
    <subcellularLocation>
        <location evidence="1">Nucleus</location>
    </subcellularLocation>
</comment>
<evidence type="ECO:0000256" key="5">
    <source>
        <dbReference type="ARBA" id="ARBA00023242"/>
    </source>
</evidence>
<evidence type="ECO:0000256" key="4">
    <source>
        <dbReference type="ARBA" id="ARBA00023163"/>
    </source>
</evidence>
<protein>
    <recommendedName>
        <fullName evidence="7">BHLH domain-containing protein</fullName>
    </recommendedName>
</protein>
<evidence type="ECO:0000256" key="2">
    <source>
        <dbReference type="ARBA" id="ARBA00023015"/>
    </source>
</evidence>
<dbReference type="Gramene" id="OMO69276">
    <property type="protein sequence ID" value="OMO69276"/>
    <property type="gene ID" value="CCACVL1_19576"/>
</dbReference>
<evidence type="ECO:0000313" key="8">
    <source>
        <dbReference type="EMBL" id="OMO69276.1"/>
    </source>
</evidence>
<dbReference type="OrthoDB" id="6106870at2759"/>
<reference evidence="8 9" key="1">
    <citation type="submission" date="2013-09" db="EMBL/GenBank/DDBJ databases">
        <title>Corchorus capsularis genome sequencing.</title>
        <authorList>
            <person name="Alam M."/>
            <person name="Haque M.S."/>
            <person name="Islam M.S."/>
            <person name="Emdad E.M."/>
            <person name="Islam M.M."/>
            <person name="Ahmed B."/>
            <person name="Halim A."/>
            <person name="Hossen Q.M.M."/>
            <person name="Hossain M.Z."/>
            <person name="Ahmed R."/>
            <person name="Khan M.M."/>
            <person name="Islam R."/>
            <person name="Rashid M.M."/>
            <person name="Khan S.A."/>
            <person name="Rahman M.S."/>
            <person name="Alam M."/>
        </authorList>
    </citation>
    <scope>NUCLEOTIDE SEQUENCE [LARGE SCALE GENOMIC DNA]</scope>
    <source>
        <strain evidence="9">cv. CVL-1</strain>
        <tissue evidence="8">Whole seedling</tissue>
    </source>
</reference>
<dbReference type="GO" id="GO:0046983">
    <property type="term" value="F:protein dimerization activity"/>
    <property type="evidence" value="ECO:0007669"/>
    <property type="project" value="InterPro"/>
</dbReference>
<dbReference type="EMBL" id="AWWV01012061">
    <property type="protein sequence ID" value="OMO69276.1"/>
    <property type="molecule type" value="Genomic_DNA"/>
</dbReference>
<feature type="domain" description="BHLH" evidence="7">
    <location>
        <begin position="42"/>
        <end position="75"/>
    </location>
</feature>
<keyword evidence="2" id="KW-0805">Transcription regulation</keyword>
<dbReference type="Proteomes" id="UP000188268">
    <property type="component" value="Unassembled WGS sequence"/>
</dbReference>
<dbReference type="InterPro" id="IPR015660">
    <property type="entry name" value="MASH1/Ascl1a-like"/>
</dbReference>
<dbReference type="PANTHER" id="PTHR13935:SF41">
    <property type="entry name" value="TRANSCRIPTION FACTOR ORG2-RELATED"/>
    <property type="match status" value="1"/>
</dbReference>
<evidence type="ECO:0000256" key="1">
    <source>
        <dbReference type="ARBA" id="ARBA00004123"/>
    </source>
</evidence>
<feature type="compositionally biased region" description="Polar residues" evidence="6">
    <location>
        <begin position="21"/>
        <end position="40"/>
    </location>
</feature>
<keyword evidence="5" id="KW-0539">Nucleus</keyword>
<dbReference type="InterPro" id="IPR036638">
    <property type="entry name" value="HLH_DNA-bd_sf"/>
</dbReference>
<dbReference type="SUPFAM" id="SSF47459">
    <property type="entry name" value="HLH, helix-loop-helix DNA-binding domain"/>
    <property type="match status" value="1"/>
</dbReference>
<comment type="caution">
    <text evidence="8">The sequence shown here is derived from an EMBL/GenBank/DDBJ whole genome shotgun (WGS) entry which is preliminary data.</text>
</comment>
<dbReference type="AlphaFoldDB" id="A0A1R3HFY2"/>
<evidence type="ECO:0000256" key="3">
    <source>
        <dbReference type="ARBA" id="ARBA00023125"/>
    </source>
</evidence>
<dbReference type="PROSITE" id="PS50888">
    <property type="entry name" value="BHLH"/>
    <property type="match status" value="1"/>
</dbReference>
<dbReference type="Pfam" id="PF00010">
    <property type="entry name" value="HLH"/>
    <property type="match status" value="1"/>
</dbReference>
<dbReference type="InterPro" id="IPR011598">
    <property type="entry name" value="bHLH_dom"/>
</dbReference>
<evidence type="ECO:0000256" key="6">
    <source>
        <dbReference type="SAM" id="MobiDB-lite"/>
    </source>
</evidence>
<keyword evidence="4" id="KW-0804">Transcription</keyword>